<dbReference type="SUPFAM" id="SSF63817">
    <property type="entry name" value="Sortase"/>
    <property type="match status" value="1"/>
</dbReference>
<sequence length="226" mass="22999">MTLPHRPGRSAAAAALTLALAACGGAGEGTARLGTSPSSGGSSSATVAPDPSVRVTQGEDAPQSAAEARAGTRAADAGTAATSLSIPAVGLSTRIEPQGLRGGKVNPSPGEVIWFTGYDRVQPGAKGTTVIAGHVISSGRPDAFAALEQLAKGDGVVLGYPGGARLRFEVTSTRIVDKEALTTSEDVWGTNPDTRRIVLITCDDQLDFREDGHRRANFVAVAEIPA</sequence>
<evidence type="ECO:0000313" key="5">
    <source>
        <dbReference type="Proteomes" id="UP001381003"/>
    </source>
</evidence>
<dbReference type="Proteomes" id="UP001381003">
    <property type="component" value="Chromosome"/>
</dbReference>
<dbReference type="InterPro" id="IPR023365">
    <property type="entry name" value="Sortase_dom-sf"/>
</dbReference>
<dbReference type="InterPro" id="IPR042001">
    <property type="entry name" value="Sortase_F"/>
</dbReference>
<feature type="chain" id="PRO_5047196364" evidence="3">
    <location>
        <begin position="27"/>
        <end position="226"/>
    </location>
</feature>
<proteinExistence type="predicted"/>
<feature type="compositionally biased region" description="Low complexity" evidence="2">
    <location>
        <begin position="65"/>
        <end position="79"/>
    </location>
</feature>
<feature type="signal peptide" evidence="3">
    <location>
        <begin position="1"/>
        <end position="26"/>
    </location>
</feature>
<evidence type="ECO:0000256" key="3">
    <source>
        <dbReference type="SAM" id="SignalP"/>
    </source>
</evidence>
<dbReference type="RefSeq" id="WP_338538699.1">
    <property type="nucleotide sequence ID" value="NZ_CP104874.1"/>
</dbReference>
<reference evidence="4 5" key="1">
    <citation type="submission" date="2022-09" db="EMBL/GenBank/DDBJ databases">
        <title>Complete genome sequence of Janibacter terrae strain COS04-44, PCL-degrading bacteria isolated from oil spilled coast.</title>
        <authorList>
            <person name="Park H."/>
            <person name="Kim J.Y."/>
            <person name="An S.H."/>
            <person name="Lee C.M."/>
            <person name="Weon H.-Y."/>
        </authorList>
    </citation>
    <scope>NUCLEOTIDE SEQUENCE [LARGE SCALE GENOMIC DNA]</scope>
    <source>
        <strain evidence="4 5">COS04-44</strain>
    </source>
</reference>
<dbReference type="PROSITE" id="PS51257">
    <property type="entry name" value="PROKAR_LIPOPROTEIN"/>
    <property type="match status" value="1"/>
</dbReference>
<dbReference type="CDD" id="cd05829">
    <property type="entry name" value="Sortase_F"/>
    <property type="match status" value="1"/>
</dbReference>
<keyword evidence="5" id="KW-1185">Reference proteome</keyword>
<dbReference type="Gene3D" id="2.40.260.10">
    <property type="entry name" value="Sortase"/>
    <property type="match status" value="1"/>
</dbReference>
<evidence type="ECO:0000256" key="2">
    <source>
        <dbReference type="SAM" id="MobiDB-lite"/>
    </source>
</evidence>
<dbReference type="InterPro" id="IPR005754">
    <property type="entry name" value="Sortase"/>
</dbReference>
<organism evidence="4 5">
    <name type="scientific">Janibacter terrae</name>
    <dbReference type="NCBI Taxonomy" id="103817"/>
    <lineage>
        <taxon>Bacteria</taxon>
        <taxon>Bacillati</taxon>
        <taxon>Actinomycetota</taxon>
        <taxon>Actinomycetes</taxon>
        <taxon>Micrococcales</taxon>
        <taxon>Intrasporangiaceae</taxon>
        <taxon>Janibacter</taxon>
    </lineage>
</organism>
<name>A0ABZ2FF72_9MICO</name>
<evidence type="ECO:0000313" key="4">
    <source>
        <dbReference type="EMBL" id="WWF05967.1"/>
    </source>
</evidence>
<keyword evidence="3" id="KW-0732">Signal</keyword>
<protein>
    <submittedName>
        <fullName evidence="4">Class F sortase</fullName>
    </submittedName>
</protein>
<dbReference type="EMBL" id="CP104874">
    <property type="protein sequence ID" value="WWF05967.1"/>
    <property type="molecule type" value="Genomic_DNA"/>
</dbReference>
<feature type="compositionally biased region" description="Low complexity" evidence="2">
    <location>
        <begin position="31"/>
        <end position="44"/>
    </location>
</feature>
<feature type="region of interest" description="Disordered" evidence="2">
    <location>
        <begin position="31"/>
        <end position="79"/>
    </location>
</feature>
<dbReference type="Pfam" id="PF04203">
    <property type="entry name" value="Sortase"/>
    <property type="match status" value="1"/>
</dbReference>
<gene>
    <name evidence="4" type="ORF">N5P18_03600</name>
</gene>
<evidence type="ECO:0000256" key="1">
    <source>
        <dbReference type="ARBA" id="ARBA00022801"/>
    </source>
</evidence>
<keyword evidence="1" id="KW-0378">Hydrolase</keyword>
<accession>A0ABZ2FF72</accession>